<keyword evidence="3" id="KW-1185">Reference proteome</keyword>
<feature type="compositionally biased region" description="Basic and acidic residues" evidence="1">
    <location>
        <begin position="82"/>
        <end position="95"/>
    </location>
</feature>
<protein>
    <submittedName>
        <fullName evidence="2">Uncharacterized protein</fullName>
    </submittedName>
</protein>
<evidence type="ECO:0000313" key="2">
    <source>
        <dbReference type="EMBL" id="ORY97655.1"/>
    </source>
</evidence>
<feature type="compositionally biased region" description="Basic and acidic residues" evidence="1">
    <location>
        <begin position="1"/>
        <end position="13"/>
    </location>
</feature>
<evidence type="ECO:0000313" key="3">
    <source>
        <dbReference type="Proteomes" id="UP000242180"/>
    </source>
</evidence>
<evidence type="ECO:0000256" key="1">
    <source>
        <dbReference type="SAM" id="MobiDB-lite"/>
    </source>
</evidence>
<dbReference type="Proteomes" id="UP000242180">
    <property type="component" value="Unassembled WGS sequence"/>
</dbReference>
<feature type="compositionally biased region" description="Pro residues" evidence="1">
    <location>
        <begin position="114"/>
        <end position="127"/>
    </location>
</feature>
<accession>A0A1X2HFB7</accession>
<reference evidence="2 3" key="1">
    <citation type="submission" date="2016-07" db="EMBL/GenBank/DDBJ databases">
        <title>Pervasive Adenine N6-methylation of Active Genes in Fungi.</title>
        <authorList>
            <consortium name="DOE Joint Genome Institute"/>
            <person name="Mondo S.J."/>
            <person name="Dannebaum R.O."/>
            <person name="Kuo R.C."/>
            <person name="Labutti K."/>
            <person name="Haridas S."/>
            <person name="Kuo A."/>
            <person name="Salamov A."/>
            <person name="Ahrendt S.R."/>
            <person name="Lipzen A."/>
            <person name="Sullivan W."/>
            <person name="Andreopoulos W.B."/>
            <person name="Clum A."/>
            <person name="Lindquist E."/>
            <person name="Daum C."/>
            <person name="Ramamoorthy G.K."/>
            <person name="Gryganskyi A."/>
            <person name="Culley D."/>
            <person name="Magnuson J.K."/>
            <person name="James T.Y."/>
            <person name="O'Malley M.A."/>
            <person name="Stajich J.E."/>
            <person name="Spatafora J.W."/>
            <person name="Visel A."/>
            <person name="Grigoriev I.V."/>
        </authorList>
    </citation>
    <scope>NUCLEOTIDE SEQUENCE [LARGE SCALE GENOMIC DNA]</scope>
    <source>
        <strain evidence="2 3">NRRL 2496</strain>
    </source>
</reference>
<sequence length="189" mass="21351">MKRASEKSSHANDQDYPEDQNYRQPQQQRRKVNDSEFSHEESDIIDSFSGSIQDLSAIQSDSGPEHSRQGDNDSDPIISFRSEGDNQHGANHDNRSSLSYNEENILEGLDNWRPSPPALSPSPPPQPLQERIMTTTAPSLQEPAKESFLSHLGAAPEQTLKPWEFTFKGEAPSSPTRRKRRRNTIPFKP</sequence>
<feature type="compositionally biased region" description="Polar residues" evidence="1">
    <location>
        <begin position="48"/>
        <end position="62"/>
    </location>
</feature>
<gene>
    <name evidence="2" type="ORF">BCR43DRAFT_490130</name>
</gene>
<dbReference type="EMBL" id="MCGN01000004">
    <property type="protein sequence ID" value="ORY97655.1"/>
    <property type="molecule type" value="Genomic_DNA"/>
</dbReference>
<feature type="region of interest" description="Disordered" evidence="1">
    <location>
        <begin position="1"/>
        <end position="130"/>
    </location>
</feature>
<feature type="compositionally biased region" description="Basic and acidic residues" evidence="1">
    <location>
        <begin position="31"/>
        <end position="42"/>
    </location>
</feature>
<organism evidence="2 3">
    <name type="scientific">Syncephalastrum racemosum</name>
    <name type="common">Filamentous fungus</name>
    <dbReference type="NCBI Taxonomy" id="13706"/>
    <lineage>
        <taxon>Eukaryota</taxon>
        <taxon>Fungi</taxon>
        <taxon>Fungi incertae sedis</taxon>
        <taxon>Mucoromycota</taxon>
        <taxon>Mucoromycotina</taxon>
        <taxon>Mucoromycetes</taxon>
        <taxon>Mucorales</taxon>
        <taxon>Syncephalastraceae</taxon>
        <taxon>Syncephalastrum</taxon>
    </lineage>
</organism>
<proteinExistence type="predicted"/>
<comment type="caution">
    <text evidence="2">The sequence shown here is derived from an EMBL/GenBank/DDBJ whole genome shotgun (WGS) entry which is preliminary data.</text>
</comment>
<dbReference type="InParanoid" id="A0A1X2HFB7"/>
<dbReference type="AlphaFoldDB" id="A0A1X2HFB7"/>
<feature type="region of interest" description="Disordered" evidence="1">
    <location>
        <begin position="167"/>
        <end position="189"/>
    </location>
</feature>
<name>A0A1X2HFB7_SYNRA</name>